<dbReference type="Pfam" id="PF13480">
    <property type="entry name" value="Acetyltransf_6"/>
    <property type="match status" value="1"/>
</dbReference>
<dbReference type="Proteomes" id="UP000245523">
    <property type="component" value="Unassembled WGS sequence"/>
</dbReference>
<keyword evidence="3" id="KW-1185">Reference proteome</keyword>
<gene>
    <name evidence="2" type="ORF">B0H50_10939</name>
</gene>
<evidence type="ECO:0000259" key="1">
    <source>
        <dbReference type="Pfam" id="PF13480"/>
    </source>
</evidence>
<feature type="domain" description="BioF2-like acetyltransferase" evidence="1">
    <location>
        <begin position="163"/>
        <end position="285"/>
    </location>
</feature>
<dbReference type="RefSeq" id="WP_106198630.1">
    <property type="nucleotide sequence ID" value="NZ_QGHD01000009.1"/>
</dbReference>
<evidence type="ECO:0000313" key="3">
    <source>
        <dbReference type="Proteomes" id="UP000245523"/>
    </source>
</evidence>
<dbReference type="EMBL" id="QGHD01000009">
    <property type="protein sequence ID" value="PWL01950.1"/>
    <property type="molecule type" value="Genomic_DNA"/>
</dbReference>
<evidence type="ECO:0000313" key="2">
    <source>
        <dbReference type="EMBL" id="PWL01950.1"/>
    </source>
</evidence>
<accession>A0ABX5LPZ1</accession>
<reference evidence="2 3" key="1">
    <citation type="submission" date="2018-05" db="EMBL/GenBank/DDBJ databases">
        <title>Animal gut microbial communities from fecal samples from Wisconsin, USA.</title>
        <authorList>
            <person name="Neumann A."/>
        </authorList>
    </citation>
    <scope>NUCLEOTIDE SEQUENCE [LARGE SCALE GENOMIC DNA]</scope>
    <source>
        <strain evidence="2 3">UWS4</strain>
    </source>
</reference>
<dbReference type="InterPro" id="IPR038740">
    <property type="entry name" value="BioF2-like_GNAT_dom"/>
</dbReference>
<proteinExistence type="predicted"/>
<name>A0ABX5LPZ1_9BACT</name>
<dbReference type="Gene3D" id="3.40.630.30">
    <property type="match status" value="1"/>
</dbReference>
<dbReference type="SUPFAM" id="SSF55729">
    <property type="entry name" value="Acyl-CoA N-acyltransferases (Nat)"/>
    <property type="match status" value="1"/>
</dbReference>
<comment type="caution">
    <text evidence="2">The sequence shown here is derived from an EMBL/GenBank/DDBJ whole genome shotgun (WGS) entry which is preliminary data.</text>
</comment>
<organism evidence="2 3">
    <name type="scientific">Hallerella porci</name>
    <dbReference type="NCBI Taxonomy" id="1945871"/>
    <lineage>
        <taxon>Bacteria</taxon>
        <taxon>Pseudomonadati</taxon>
        <taxon>Fibrobacterota</taxon>
        <taxon>Fibrobacteria</taxon>
        <taxon>Fibrobacterales</taxon>
        <taxon>Fibrobacteraceae</taxon>
        <taxon>Hallerella</taxon>
    </lineage>
</organism>
<protein>
    <submittedName>
        <fullName evidence="2">Acetyltransferase (GNAT) family protein</fullName>
    </submittedName>
</protein>
<dbReference type="InterPro" id="IPR016181">
    <property type="entry name" value="Acyl_CoA_acyltransferase"/>
</dbReference>
<sequence>MVEKYPISIRRYTAADAEIWNAFIRQARNGNFLFHRGYMDYHADRFPDASFLFFQKQKICAVIPGTISKEGIFSSHAGLTFGGFVVDDEVSVAEFEILFSLLDEELRKLNVQKVIYKPLPWIFAERPSQEDLYWLFRKNATLKARLISSALEPKISKPPAKKRYYQSRCEREGLVFSESKNFSAFWDLLDACLAERHTAHPVHSKAELNLLASRFPENIRLFTVTKNAELLAGGIVYISKQVAHTQYLASSEKGRSLFAMDFLMLNLLSQFSEMRWFDWGTSNEEQGRVLNEGLAHKKEMYAGRGVAFDIYEYTL</sequence>